<dbReference type="GO" id="GO:0036158">
    <property type="term" value="P:outer dynein arm assembly"/>
    <property type="evidence" value="ECO:0007669"/>
    <property type="project" value="TreeGrafter"/>
</dbReference>
<dbReference type="GO" id="GO:0005737">
    <property type="term" value="C:cytoplasm"/>
    <property type="evidence" value="ECO:0007669"/>
    <property type="project" value="TreeGrafter"/>
</dbReference>
<protein>
    <submittedName>
        <fullName evidence="4">Putative Zinc finger MYND domain-containing protein</fullName>
    </submittedName>
</protein>
<dbReference type="AlphaFoldDB" id="A0A0P6GUQ2"/>
<dbReference type="GO" id="GO:0008270">
    <property type="term" value="F:zinc ion binding"/>
    <property type="evidence" value="ECO:0007669"/>
    <property type="project" value="UniProtKB-KW"/>
</dbReference>
<dbReference type="InterPro" id="IPR002893">
    <property type="entry name" value="Znf_MYND"/>
</dbReference>
<organism evidence="4">
    <name type="scientific">Daphnia magna</name>
    <dbReference type="NCBI Taxonomy" id="35525"/>
    <lineage>
        <taxon>Eukaryota</taxon>
        <taxon>Metazoa</taxon>
        <taxon>Ecdysozoa</taxon>
        <taxon>Arthropoda</taxon>
        <taxon>Crustacea</taxon>
        <taxon>Branchiopoda</taxon>
        <taxon>Diplostraca</taxon>
        <taxon>Cladocera</taxon>
        <taxon>Anomopoda</taxon>
        <taxon>Daphniidae</taxon>
        <taxon>Daphnia</taxon>
    </lineage>
</organism>
<dbReference type="RefSeq" id="XP_032782007.1">
    <property type="nucleotide sequence ID" value="XM_032926116.2"/>
</dbReference>
<dbReference type="PANTHER" id="PTHR13244:SF7">
    <property type="entry name" value="ZINC FINGER MYND DOMAIN-CONTAINING PROTEIN 10"/>
    <property type="match status" value="1"/>
</dbReference>
<keyword evidence="1" id="KW-0479">Metal-binding</keyword>
<dbReference type="PROSITE" id="PS01360">
    <property type="entry name" value="ZF_MYND_1"/>
    <property type="match status" value="1"/>
</dbReference>
<dbReference type="GO" id="GO:0044458">
    <property type="term" value="P:motile cilium assembly"/>
    <property type="evidence" value="ECO:0007669"/>
    <property type="project" value="TreeGrafter"/>
</dbReference>
<evidence type="ECO:0000256" key="2">
    <source>
        <dbReference type="ARBA" id="ARBA00022771"/>
    </source>
</evidence>
<evidence type="ECO:0000256" key="1">
    <source>
        <dbReference type="ARBA" id="ARBA00022723"/>
    </source>
</evidence>
<dbReference type="SUPFAM" id="SSF144232">
    <property type="entry name" value="HIT/MYND zinc finger-like"/>
    <property type="match status" value="1"/>
</dbReference>
<keyword evidence="3" id="KW-0862">Zinc</keyword>
<dbReference type="Gene3D" id="6.10.140.2220">
    <property type="match status" value="1"/>
</dbReference>
<reference evidence="4" key="1">
    <citation type="submission" date="2015-10" db="EMBL/GenBank/DDBJ databases">
        <title>EvidentialGene: Evidence-directed Construction of Complete mRNA Transcriptomes without Genomes.</title>
        <authorList>
            <person name="Gilbert D.G."/>
        </authorList>
    </citation>
    <scope>NUCLEOTIDE SEQUENCE</scope>
</reference>
<dbReference type="PANTHER" id="PTHR13244">
    <property type="entry name" value="ZINC FINGER MYND DOMAIN CONTAINING PROTEIN 10"/>
    <property type="match status" value="1"/>
</dbReference>
<proteinExistence type="predicted"/>
<dbReference type="GO" id="GO:0036159">
    <property type="term" value="P:inner dynein arm assembly"/>
    <property type="evidence" value="ECO:0007669"/>
    <property type="project" value="TreeGrafter"/>
</dbReference>
<dbReference type="InterPro" id="IPR052298">
    <property type="entry name" value="ZMYND10"/>
</dbReference>
<dbReference type="KEGG" id="dmk:116920054"/>
<dbReference type="PROSITE" id="PS50865">
    <property type="entry name" value="ZF_MYND_2"/>
    <property type="match status" value="1"/>
</dbReference>
<dbReference type="GO" id="GO:0034451">
    <property type="term" value="C:centriolar satellite"/>
    <property type="evidence" value="ECO:0007669"/>
    <property type="project" value="TreeGrafter"/>
</dbReference>
<dbReference type="OrthoDB" id="432970at2759"/>
<dbReference type="Pfam" id="PF01753">
    <property type="entry name" value="zf-MYND"/>
    <property type="match status" value="1"/>
</dbReference>
<evidence type="ECO:0000256" key="3">
    <source>
        <dbReference type="ARBA" id="ARBA00022833"/>
    </source>
</evidence>
<sequence>MDYEEDHLIEQTRLCQLDELASDRWLLHHQAVVQLSLKAVSQTAQLCEETVYAKLMVAEKVSLLVYDAILIEIWREEILPHLLKTESSLSPLMIYSVLYHEGAVISLLELLLYHSAACEALGDSIVDLIDYCHRTLLRSAASPSSSSRHHPSLADSPVLKHLDVSHLEANIAIRCIAILRFLAGHADNLSEIVTSRMLTTTDVPLLAVQLLTDQRPWIRREKRRRMGSDDSGSRDDGDDEIVEIYDNGQWRPCTDDEASGSNGGQLHPVAAHLWLLLLSLLMNPVAPRKYELNDFRCQQLLKLRSNLNDYVIDQIPPLAQFEQWLVQLSVVGAHQVWRHSGPTQKPFILELVAEMRQLLLKQLAVKWTAILDGQRQFLSDESPETVQRLAAIYDPEHLETTFNHCTANATVPTTSSAAQINRQTCTATSSCTLCDKQAQHRCSRCRCQHYCSKECQVADWPNHKSDCKPALKPLTRRDGNHLLLLQQ</sequence>
<dbReference type="GeneID" id="116920054"/>
<accession>A0A0P6GUQ2</accession>
<evidence type="ECO:0000313" key="4">
    <source>
        <dbReference type="EMBL" id="JAN66178.1"/>
    </source>
</evidence>
<dbReference type="EMBL" id="GDIQ01028559">
    <property type="protein sequence ID" value="JAN66178.1"/>
    <property type="molecule type" value="Transcribed_RNA"/>
</dbReference>
<keyword evidence="2" id="KW-0863">Zinc-finger</keyword>
<name>A0A0P6GUQ2_9CRUS</name>